<sequence length="636" mass="69199">MGDSILTPLHDSDGGGLQEIWKWNRKVPPTVDRCIHGLFGEMAEAQPLAIAICAWDGELTYHELDELSSRLAGHLVELGIKPEDIVPLCFEKSIWTIVAMLAVLKAGGAFVPLNPEHPQGRRDEILKQTNAKVVMTSAQYSNLLRSSERTVVITSQASIDQLASGTSKILPIPDPSNAAYVIFTSGSTGVPKGVVVEHKSASTNCLGHGIAFGLTPHTRALQFASYTFDVCITEIFTTLMYGGCVCVPSDRDKQDDLAKFIGRTDVNWALLTPTVARMLDPNAVPSLQSLVFGGENVSSDDWNRWEGHVHRTNAYGPTECSVWCNSYADAQGFESGTIGKALASVSWVADPKNHDKLAPVGSIGELLVEGPILTRGYLNDPEKSAAAFIKDPTWLLQGGGGHSGRHGRLYKTGDLVRYDPDGNLIYVGRKDSQVKIRGQRVELSEIEHHMRKCMPEAQQTAVEVIFPGGEKSNAILAAFLQLSNDDLDAIRVDVAADDNSTAYVVSLTDVEEKMANCLPNHMTPSVYFAVSQLPMTVSGKTDRKRLREIGASFSAQQLAEMRASCQGQKCLPSTEAERTMQDLWAQVLNIQPETVGLDDSFFRLGGDSIAAMKLVGNARIAGIHFTVADIFQHPRL</sequence>
<evidence type="ECO:0000259" key="4">
    <source>
        <dbReference type="PROSITE" id="PS50075"/>
    </source>
</evidence>
<dbReference type="Proteomes" id="UP000800038">
    <property type="component" value="Unassembled WGS sequence"/>
</dbReference>
<gene>
    <name evidence="5" type="ORF">EJ02DRAFT_411676</name>
</gene>
<evidence type="ECO:0000313" key="6">
    <source>
        <dbReference type="Proteomes" id="UP000800038"/>
    </source>
</evidence>
<dbReference type="FunFam" id="1.10.1200.10:FF:000005">
    <property type="entry name" value="Nonribosomal peptide synthetase 1"/>
    <property type="match status" value="1"/>
</dbReference>
<dbReference type="PANTHER" id="PTHR45527:SF1">
    <property type="entry name" value="FATTY ACID SYNTHASE"/>
    <property type="match status" value="1"/>
</dbReference>
<dbReference type="Gene3D" id="3.40.50.12780">
    <property type="entry name" value="N-terminal domain of ligase-like"/>
    <property type="match status" value="1"/>
</dbReference>
<dbReference type="SUPFAM" id="SSF47336">
    <property type="entry name" value="ACP-like"/>
    <property type="match status" value="1"/>
</dbReference>
<keyword evidence="2" id="KW-0597">Phosphoprotein</keyword>
<keyword evidence="6" id="KW-1185">Reference proteome</keyword>
<dbReference type="InterPro" id="IPR045851">
    <property type="entry name" value="AMP-bd_C_sf"/>
</dbReference>
<dbReference type="PROSITE" id="PS00012">
    <property type="entry name" value="PHOSPHOPANTETHEINE"/>
    <property type="match status" value="1"/>
</dbReference>
<evidence type="ECO:0000313" key="5">
    <source>
        <dbReference type="EMBL" id="KAF1937767.1"/>
    </source>
</evidence>
<dbReference type="InterPro" id="IPR010071">
    <property type="entry name" value="AA_adenyl_dom"/>
</dbReference>
<dbReference type="InterPro" id="IPR000873">
    <property type="entry name" value="AMP-dep_synth/lig_dom"/>
</dbReference>
<dbReference type="AlphaFoldDB" id="A0A6A5SK81"/>
<dbReference type="InterPro" id="IPR006162">
    <property type="entry name" value="Ppantetheine_attach_site"/>
</dbReference>
<evidence type="ECO:0000256" key="2">
    <source>
        <dbReference type="ARBA" id="ARBA00022553"/>
    </source>
</evidence>
<dbReference type="InterPro" id="IPR036736">
    <property type="entry name" value="ACP-like_sf"/>
</dbReference>
<dbReference type="PROSITE" id="PS00455">
    <property type="entry name" value="AMP_BINDING"/>
    <property type="match status" value="1"/>
</dbReference>
<proteinExistence type="predicted"/>
<dbReference type="Pfam" id="PF00501">
    <property type="entry name" value="AMP-binding"/>
    <property type="match status" value="1"/>
</dbReference>
<keyword evidence="1" id="KW-0596">Phosphopantetheine</keyword>
<dbReference type="CDD" id="cd05918">
    <property type="entry name" value="A_NRPS_SidN3_like"/>
    <property type="match status" value="1"/>
</dbReference>
<dbReference type="GO" id="GO:0043041">
    <property type="term" value="P:amino acid activation for nonribosomal peptide biosynthetic process"/>
    <property type="evidence" value="ECO:0007669"/>
    <property type="project" value="TreeGrafter"/>
</dbReference>
<dbReference type="PROSITE" id="PS50075">
    <property type="entry name" value="CARRIER"/>
    <property type="match status" value="1"/>
</dbReference>
<dbReference type="GO" id="GO:0044550">
    <property type="term" value="P:secondary metabolite biosynthetic process"/>
    <property type="evidence" value="ECO:0007669"/>
    <property type="project" value="TreeGrafter"/>
</dbReference>
<keyword evidence="3" id="KW-0436">Ligase</keyword>
<dbReference type="Gene3D" id="3.30.300.30">
    <property type="match status" value="1"/>
</dbReference>
<organism evidence="5 6">
    <name type="scientific">Clathrospora elynae</name>
    <dbReference type="NCBI Taxonomy" id="706981"/>
    <lineage>
        <taxon>Eukaryota</taxon>
        <taxon>Fungi</taxon>
        <taxon>Dikarya</taxon>
        <taxon>Ascomycota</taxon>
        <taxon>Pezizomycotina</taxon>
        <taxon>Dothideomycetes</taxon>
        <taxon>Pleosporomycetidae</taxon>
        <taxon>Pleosporales</taxon>
        <taxon>Diademaceae</taxon>
        <taxon>Clathrospora</taxon>
    </lineage>
</organism>
<dbReference type="NCBIfam" id="TIGR01733">
    <property type="entry name" value="AA-adenyl-dom"/>
    <property type="match status" value="1"/>
</dbReference>
<dbReference type="Pfam" id="PF00550">
    <property type="entry name" value="PP-binding"/>
    <property type="match status" value="1"/>
</dbReference>
<dbReference type="FunFam" id="3.40.50.980:FF:000001">
    <property type="entry name" value="Non-ribosomal peptide synthetase"/>
    <property type="match status" value="1"/>
</dbReference>
<protein>
    <submittedName>
        <fullName evidence="5">Amino acid adenylation</fullName>
    </submittedName>
</protein>
<accession>A0A6A5SK81</accession>
<evidence type="ECO:0000256" key="3">
    <source>
        <dbReference type="ARBA" id="ARBA00022598"/>
    </source>
</evidence>
<dbReference type="Gene3D" id="1.10.1200.10">
    <property type="entry name" value="ACP-like"/>
    <property type="match status" value="1"/>
</dbReference>
<dbReference type="InterPro" id="IPR009081">
    <property type="entry name" value="PP-bd_ACP"/>
</dbReference>
<dbReference type="GO" id="GO:0031177">
    <property type="term" value="F:phosphopantetheine binding"/>
    <property type="evidence" value="ECO:0007669"/>
    <property type="project" value="TreeGrafter"/>
</dbReference>
<dbReference type="FunFam" id="3.40.50.12780:FF:000014">
    <property type="entry name" value="Nonribosomal peptide synthetase 1"/>
    <property type="match status" value="1"/>
</dbReference>
<reference evidence="5" key="1">
    <citation type="journal article" date="2020" name="Stud. Mycol.">
        <title>101 Dothideomycetes genomes: a test case for predicting lifestyles and emergence of pathogens.</title>
        <authorList>
            <person name="Haridas S."/>
            <person name="Albert R."/>
            <person name="Binder M."/>
            <person name="Bloem J."/>
            <person name="Labutti K."/>
            <person name="Salamov A."/>
            <person name="Andreopoulos B."/>
            <person name="Baker S."/>
            <person name="Barry K."/>
            <person name="Bills G."/>
            <person name="Bluhm B."/>
            <person name="Cannon C."/>
            <person name="Castanera R."/>
            <person name="Culley D."/>
            <person name="Daum C."/>
            <person name="Ezra D."/>
            <person name="Gonzalez J."/>
            <person name="Henrissat B."/>
            <person name="Kuo A."/>
            <person name="Liang C."/>
            <person name="Lipzen A."/>
            <person name="Lutzoni F."/>
            <person name="Magnuson J."/>
            <person name="Mondo S."/>
            <person name="Nolan M."/>
            <person name="Ohm R."/>
            <person name="Pangilinan J."/>
            <person name="Park H.-J."/>
            <person name="Ramirez L."/>
            <person name="Alfaro M."/>
            <person name="Sun H."/>
            <person name="Tritt A."/>
            <person name="Yoshinaga Y."/>
            <person name="Zwiers L.-H."/>
            <person name="Turgeon B."/>
            <person name="Goodwin S."/>
            <person name="Spatafora J."/>
            <person name="Crous P."/>
            <person name="Grigoriev I."/>
        </authorList>
    </citation>
    <scope>NUCLEOTIDE SEQUENCE</scope>
    <source>
        <strain evidence="5">CBS 161.51</strain>
    </source>
</reference>
<feature type="domain" description="Carrier" evidence="4">
    <location>
        <begin position="571"/>
        <end position="636"/>
    </location>
</feature>
<name>A0A6A5SK81_9PLEO</name>
<dbReference type="FunFam" id="3.30.300.30:FF:000015">
    <property type="entry name" value="Nonribosomal peptide synthase SidD"/>
    <property type="match status" value="1"/>
</dbReference>
<dbReference type="OrthoDB" id="416786at2759"/>
<dbReference type="SUPFAM" id="SSF56801">
    <property type="entry name" value="Acetyl-CoA synthetase-like"/>
    <property type="match status" value="1"/>
</dbReference>
<dbReference type="GO" id="GO:0016874">
    <property type="term" value="F:ligase activity"/>
    <property type="evidence" value="ECO:0007669"/>
    <property type="project" value="UniProtKB-KW"/>
</dbReference>
<dbReference type="InterPro" id="IPR042099">
    <property type="entry name" value="ANL_N_sf"/>
</dbReference>
<evidence type="ECO:0000256" key="1">
    <source>
        <dbReference type="ARBA" id="ARBA00022450"/>
    </source>
</evidence>
<dbReference type="GO" id="GO:0005737">
    <property type="term" value="C:cytoplasm"/>
    <property type="evidence" value="ECO:0007669"/>
    <property type="project" value="TreeGrafter"/>
</dbReference>
<dbReference type="InterPro" id="IPR020845">
    <property type="entry name" value="AMP-binding_CS"/>
</dbReference>
<dbReference type="PANTHER" id="PTHR45527">
    <property type="entry name" value="NONRIBOSOMAL PEPTIDE SYNTHETASE"/>
    <property type="match status" value="1"/>
</dbReference>
<feature type="non-terminal residue" evidence="5">
    <location>
        <position position="636"/>
    </location>
</feature>
<dbReference type="EMBL" id="ML976126">
    <property type="protein sequence ID" value="KAF1937767.1"/>
    <property type="molecule type" value="Genomic_DNA"/>
</dbReference>